<keyword evidence="1" id="KW-1133">Transmembrane helix</keyword>
<gene>
    <name evidence="2" type="ORF">GDO86_012881</name>
</gene>
<dbReference type="AlphaFoldDB" id="A0A8T2IP47"/>
<comment type="caution">
    <text evidence="2">The sequence shown here is derived from an EMBL/GenBank/DDBJ whole genome shotgun (WGS) entry which is preliminary data.</text>
</comment>
<dbReference type="Proteomes" id="UP000812440">
    <property type="component" value="Chromosome 7"/>
</dbReference>
<evidence type="ECO:0000256" key="1">
    <source>
        <dbReference type="SAM" id="Phobius"/>
    </source>
</evidence>
<dbReference type="EMBL" id="JAACNH010000008">
    <property type="protein sequence ID" value="KAG8434689.1"/>
    <property type="molecule type" value="Genomic_DNA"/>
</dbReference>
<feature type="transmembrane region" description="Helical" evidence="1">
    <location>
        <begin position="63"/>
        <end position="80"/>
    </location>
</feature>
<keyword evidence="1" id="KW-0472">Membrane</keyword>
<evidence type="ECO:0000313" key="2">
    <source>
        <dbReference type="EMBL" id="KAG8434689.1"/>
    </source>
</evidence>
<accession>A0A8T2IP47</accession>
<keyword evidence="3" id="KW-1185">Reference proteome</keyword>
<evidence type="ECO:0000313" key="3">
    <source>
        <dbReference type="Proteomes" id="UP000812440"/>
    </source>
</evidence>
<name>A0A8T2IP47_9PIPI</name>
<keyword evidence="1" id="KW-0812">Transmembrane</keyword>
<sequence>MFRTLTKLYPDPSCCLLPGSEQVKTNETQHRHVTFFPKWIINIYSNLQILCLQLVLYRLVHSVIYFIGTVLSVFLLYYYLYEKFIVALLACQFVCIEASR</sequence>
<organism evidence="2 3">
    <name type="scientific">Hymenochirus boettgeri</name>
    <name type="common">Congo dwarf clawed frog</name>
    <dbReference type="NCBI Taxonomy" id="247094"/>
    <lineage>
        <taxon>Eukaryota</taxon>
        <taxon>Metazoa</taxon>
        <taxon>Chordata</taxon>
        <taxon>Craniata</taxon>
        <taxon>Vertebrata</taxon>
        <taxon>Euteleostomi</taxon>
        <taxon>Amphibia</taxon>
        <taxon>Batrachia</taxon>
        <taxon>Anura</taxon>
        <taxon>Pipoidea</taxon>
        <taxon>Pipidae</taxon>
        <taxon>Pipinae</taxon>
        <taxon>Hymenochirus</taxon>
    </lineage>
</organism>
<proteinExistence type="predicted"/>
<protein>
    <submittedName>
        <fullName evidence="2">Uncharacterized protein</fullName>
    </submittedName>
</protein>
<reference evidence="2" key="1">
    <citation type="thesis" date="2020" institute="ProQuest LLC" country="789 East Eisenhower Parkway, Ann Arbor, MI, USA">
        <title>Comparative Genomics and Chromosome Evolution.</title>
        <authorList>
            <person name="Mudd A.B."/>
        </authorList>
    </citation>
    <scope>NUCLEOTIDE SEQUENCE</scope>
    <source>
        <strain evidence="2">Female2</strain>
        <tissue evidence="2">Blood</tissue>
    </source>
</reference>